<dbReference type="EMBL" id="CAXHTB010000019">
    <property type="protein sequence ID" value="CAL0326063.1"/>
    <property type="molecule type" value="Genomic_DNA"/>
</dbReference>
<dbReference type="InterPro" id="IPR004883">
    <property type="entry name" value="LOB"/>
</dbReference>
<evidence type="ECO:0000313" key="3">
    <source>
        <dbReference type="EMBL" id="CAL0326063.1"/>
    </source>
</evidence>
<protein>
    <recommendedName>
        <fullName evidence="2">LOB domain-containing protein</fullName>
    </recommendedName>
</protein>
<accession>A0AAV1XXU4</accession>
<dbReference type="PROSITE" id="PS50891">
    <property type="entry name" value="LOB"/>
    <property type="match status" value="1"/>
</dbReference>
<keyword evidence="4" id="KW-1185">Reference proteome</keyword>
<dbReference type="Pfam" id="PF03195">
    <property type="entry name" value="LOB"/>
    <property type="match status" value="1"/>
</dbReference>
<dbReference type="AlphaFoldDB" id="A0AAV1XXU4"/>
<reference evidence="3 4" key="1">
    <citation type="submission" date="2024-03" db="EMBL/GenBank/DDBJ databases">
        <authorList>
            <person name="Martinez-Hernandez J."/>
        </authorList>
    </citation>
    <scope>NUCLEOTIDE SEQUENCE [LARGE SCALE GENOMIC DNA]</scope>
</reference>
<evidence type="ECO:0000256" key="1">
    <source>
        <dbReference type="ARBA" id="ARBA00005474"/>
    </source>
</evidence>
<proteinExistence type="inferred from homology"/>
<name>A0AAV1XXU4_LUPLU</name>
<sequence>MNNNNNNNVRNGNNTTQACAACKYQRRKCAPDCILAPYFPHDRQRQFLNAHKLFGVSNITKIIKFLEPHQKDQAMRSIIYQSDMRANDPVGGCYRYIQELHYQIEYHRAQLELVLHNLAVLRVQAHQQQQQQQQHNVYGPTLTNVNVGMNGEDVVSAGELGDPLGLYNAEAAQNHYHYFQQVPQHEQYIMLQESNCSNDNNNTMLQDHVNSWAMQNSMSLSSLSLHGQSSNASLGDEYDHRSMLEMPSEDQNDIGFEVEDLPHHSEDGVLFKIDEAVINAETDSIQQAQDHDLKGAATLFSLTNCNS</sequence>
<comment type="caution">
    <text evidence="3">The sequence shown here is derived from an EMBL/GenBank/DDBJ whole genome shotgun (WGS) entry which is preliminary data.</text>
</comment>
<evidence type="ECO:0000259" key="2">
    <source>
        <dbReference type="PROSITE" id="PS50891"/>
    </source>
</evidence>
<dbReference type="PANTHER" id="PTHR31301">
    <property type="entry name" value="LOB DOMAIN-CONTAINING PROTEIN 4-RELATED"/>
    <property type="match status" value="1"/>
</dbReference>
<feature type="domain" description="LOB" evidence="2">
    <location>
        <begin position="17"/>
        <end position="118"/>
    </location>
</feature>
<dbReference type="PANTHER" id="PTHR31301:SF67">
    <property type="entry name" value="LOB DOMAIN-CONTAINING PROTEIN 22"/>
    <property type="match status" value="1"/>
</dbReference>
<gene>
    <name evidence="3" type="ORF">LLUT_LOCUS27123</name>
</gene>
<dbReference type="Proteomes" id="UP001497480">
    <property type="component" value="Unassembled WGS sequence"/>
</dbReference>
<evidence type="ECO:0000313" key="4">
    <source>
        <dbReference type="Proteomes" id="UP001497480"/>
    </source>
</evidence>
<comment type="similarity">
    <text evidence="1">Belongs to the LOB domain-containing protein family.</text>
</comment>
<organism evidence="3 4">
    <name type="scientific">Lupinus luteus</name>
    <name type="common">European yellow lupine</name>
    <dbReference type="NCBI Taxonomy" id="3873"/>
    <lineage>
        <taxon>Eukaryota</taxon>
        <taxon>Viridiplantae</taxon>
        <taxon>Streptophyta</taxon>
        <taxon>Embryophyta</taxon>
        <taxon>Tracheophyta</taxon>
        <taxon>Spermatophyta</taxon>
        <taxon>Magnoliopsida</taxon>
        <taxon>eudicotyledons</taxon>
        <taxon>Gunneridae</taxon>
        <taxon>Pentapetalae</taxon>
        <taxon>rosids</taxon>
        <taxon>fabids</taxon>
        <taxon>Fabales</taxon>
        <taxon>Fabaceae</taxon>
        <taxon>Papilionoideae</taxon>
        <taxon>50 kb inversion clade</taxon>
        <taxon>genistoids sensu lato</taxon>
        <taxon>core genistoids</taxon>
        <taxon>Genisteae</taxon>
        <taxon>Lupinus</taxon>
    </lineage>
</organism>